<keyword evidence="3" id="KW-1133">Transmembrane helix</keyword>
<dbReference type="AlphaFoldDB" id="A0A1C3EQL5"/>
<dbReference type="RefSeq" id="WP_068846019.1">
    <property type="nucleotide sequence ID" value="NZ_LYDR01000033.1"/>
</dbReference>
<evidence type="ECO:0000256" key="3">
    <source>
        <dbReference type="SAM" id="Phobius"/>
    </source>
</evidence>
<feature type="transmembrane region" description="Helical" evidence="3">
    <location>
        <begin position="208"/>
        <end position="227"/>
    </location>
</feature>
<evidence type="ECO:0000256" key="2">
    <source>
        <dbReference type="ARBA" id="ARBA00023080"/>
    </source>
</evidence>
<sequence length="280" mass="31077">MPFLSDVEINSLINSSEPIIKDIDLSQSIGNINSRIQPCSVDLSVGLIFLPSAEPKEKLEDYPRVERYSLPVGASVRIETKEAFHLPNDIGGIAVAPARVSRRGILISDTGHIDPGFKGKIRLTLINFGNSDFLLEKNHTIATVLLFRLNSKPESDWSSLTNNVDTPYSHGLDDIKYLAADLLSVEKRATHAASKEAKRALGEAGWRYALFTVFIPILLGILGAYGLEQLVFAQRLAKIEGQLEKTNEDATSNETSKAIERISDRMYLIERSILLRDEEE</sequence>
<reference evidence="4 5" key="1">
    <citation type="submission" date="2016-05" db="EMBL/GenBank/DDBJ databases">
        <title>Genomic and physiological characterization of Planctopirus sp. isolated from fresh water lake.</title>
        <authorList>
            <person name="Subhash Y."/>
            <person name="Ramana C."/>
        </authorList>
    </citation>
    <scope>NUCLEOTIDE SEQUENCE [LARGE SCALE GENOMIC DNA]</scope>
    <source>
        <strain evidence="4 5">JC280</strain>
    </source>
</reference>
<keyword evidence="3" id="KW-0472">Membrane</keyword>
<evidence type="ECO:0000313" key="5">
    <source>
        <dbReference type="Proteomes" id="UP000094828"/>
    </source>
</evidence>
<organism evidence="4 5">
    <name type="scientific">Planctopirus hydrillae</name>
    <dbReference type="NCBI Taxonomy" id="1841610"/>
    <lineage>
        <taxon>Bacteria</taxon>
        <taxon>Pseudomonadati</taxon>
        <taxon>Planctomycetota</taxon>
        <taxon>Planctomycetia</taxon>
        <taxon>Planctomycetales</taxon>
        <taxon>Planctomycetaceae</taxon>
        <taxon>Planctopirus</taxon>
    </lineage>
</organism>
<protein>
    <submittedName>
        <fullName evidence="4">Uncharacterized protein</fullName>
    </submittedName>
</protein>
<keyword evidence="5" id="KW-1185">Reference proteome</keyword>
<dbReference type="Proteomes" id="UP000094828">
    <property type="component" value="Unassembled WGS sequence"/>
</dbReference>
<dbReference type="Pfam" id="PF22769">
    <property type="entry name" value="DCD"/>
    <property type="match status" value="1"/>
</dbReference>
<name>A0A1C3EQL5_9PLAN</name>
<comment type="caution">
    <text evidence="4">The sequence shown here is derived from an EMBL/GenBank/DDBJ whole genome shotgun (WGS) entry which is preliminary data.</text>
</comment>
<dbReference type="Gene3D" id="2.70.40.10">
    <property type="match status" value="1"/>
</dbReference>
<dbReference type="GO" id="GO:0008829">
    <property type="term" value="F:dCTP deaminase activity"/>
    <property type="evidence" value="ECO:0007669"/>
    <property type="project" value="InterPro"/>
</dbReference>
<keyword evidence="1" id="KW-0378">Hydrolase</keyword>
<evidence type="ECO:0000256" key="1">
    <source>
        <dbReference type="ARBA" id="ARBA00022801"/>
    </source>
</evidence>
<accession>A0A1C3EQL5</accession>
<dbReference type="InterPro" id="IPR033704">
    <property type="entry name" value="dUTPase_trimeric"/>
</dbReference>
<dbReference type="InterPro" id="IPR011962">
    <property type="entry name" value="dCTP_deaminase"/>
</dbReference>
<dbReference type="OrthoDB" id="9780202at2"/>
<dbReference type="InterPro" id="IPR036157">
    <property type="entry name" value="dUTPase-like_sf"/>
</dbReference>
<evidence type="ECO:0000313" key="4">
    <source>
        <dbReference type="EMBL" id="ODA35534.1"/>
    </source>
</evidence>
<keyword evidence="2" id="KW-0546">Nucleotide metabolism</keyword>
<dbReference type="STRING" id="1841610.A6X21_17180"/>
<dbReference type="GO" id="GO:0006229">
    <property type="term" value="P:dUTP biosynthetic process"/>
    <property type="evidence" value="ECO:0007669"/>
    <property type="project" value="InterPro"/>
</dbReference>
<dbReference type="SUPFAM" id="SSF51283">
    <property type="entry name" value="dUTPase-like"/>
    <property type="match status" value="1"/>
</dbReference>
<proteinExistence type="predicted"/>
<dbReference type="EMBL" id="LYDR01000033">
    <property type="protein sequence ID" value="ODA35534.1"/>
    <property type="molecule type" value="Genomic_DNA"/>
</dbReference>
<keyword evidence="3" id="KW-0812">Transmembrane</keyword>
<gene>
    <name evidence="4" type="ORF">A6X21_17180</name>
</gene>
<dbReference type="CDD" id="cd07557">
    <property type="entry name" value="trimeric_dUTPase"/>
    <property type="match status" value="1"/>
</dbReference>